<dbReference type="InParanoid" id="E3ITU0"/>
<evidence type="ECO:0000313" key="2">
    <source>
        <dbReference type="EMBL" id="ADP79987.1"/>
    </source>
</evidence>
<sequence length="103" mass="10899">MPVIVATMIPKADQVDEVRAILVELIPEVHQEPGCKLYSLHEAPGKFVFVEEWADDAAMAAHGAGPAIGKMFSALDGRLDGPPDLVFLTPVPAGDPALGQLRA</sequence>
<keyword evidence="2" id="KW-0560">Oxidoreductase</keyword>
<name>E3ITU0_PSEI1</name>
<proteinExistence type="predicted"/>
<evidence type="ECO:0000313" key="3">
    <source>
        <dbReference type="Proteomes" id="UP000002484"/>
    </source>
</evidence>
<dbReference type="PROSITE" id="PS51725">
    <property type="entry name" value="ABM"/>
    <property type="match status" value="1"/>
</dbReference>
<dbReference type="STRING" id="298654.FraEuI1c_1937"/>
<dbReference type="PANTHER" id="PTHR33336:SF15">
    <property type="entry name" value="ABM DOMAIN-CONTAINING PROTEIN"/>
    <property type="match status" value="1"/>
</dbReference>
<dbReference type="Pfam" id="PF03992">
    <property type="entry name" value="ABM"/>
    <property type="match status" value="1"/>
</dbReference>
<reference evidence="2 3" key="1">
    <citation type="submission" date="2010-10" db="EMBL/GenBank/DDBJ databases">
        <title>Complete sequence of Frankia sp. EuI1c.</title>
        <authorList>
            <consortium name="US DOE Joint Genome Institute"/>
            <person name="Lucas S."/>
            <person name="Copeland A."/>
            <person name="Lapidus A."/>
            <person name="Cheng J.-F."/>
            <person name="Bruce D."/>
            <person name="Goodwin L."/>
            <person name="Pitluck S."/>
            <person name="Chertkov O."/>
            <person name="Detter J.C."/>
            <person name="Han C."/>
            <person name="Tapia R."/>
            <person name="Land M."/>
            <person name="Hauser L."/>
            <person name="Jeffries C."/>
            <person name="Kyrpides N."/>
            <person name="Ivanova N."/>
            <person name="Mikhailova N."/>
            <person name="Beauchemin N."/>
            <person name="Sen A."/>
            <person name="Sur S.A."/>
            <person name="Gtari M."/>
            <person name="Wall L."/>
            <person name="Tisa L."/>
            <person name="Woyke T."/>
        </authorList>
    </citation>
    <scope>NUCLEOTIDE SEQUENCE [LARGE SCALE GENOMIC DNA]</scope>
    <source>
        <strain evidence="3">DSM 45817 / CECT 9037 / EuI1c</strain>
    </source>
</reference>
<accession>E3ITU0</accession>
<dbReference type="InterPro" id="IPR050744">
    <property type="entry name" value="AI-2_Isomerase_LsrG"/>
</dbReference>
<dbReference type="InterPro" id="IPR007138">
    <property type="entry name" value="ABM_dom"/>
</dbReference>
<protein>
    <submittedName>
        <fullName evidence="2">Antibiotic biosynthesis monooxygenase</fullName>
    </submittedName>
</protein>
<dbReference type="OrthoDB" id="5241825at2"/>
<dbReference type="RefSeq" id="WP_013423106.1">
    <property type="nucleotide sequence ID" value="NC_014666.1"/>
</dbReference>
<keyword evidence="2" id="KW-0503">Monooxygenase</keyword>
<dbReference type="eggNOG" id="COG1359">
    <property type="taxonomic scope" value="Bacteria"/>
</dbReference>
<dbReference type="GO" id="GO:0004497">
    <property type="term" value="F:monooxygenase activity"/>
    <property type="evidence" value="ECO:0007669"/>
    <property type="project" value="UniProtKB-KW"/>
</dbReference>
<keyword evidence="3" id="KW-1185">Reference proteome</keyword>
<gene>
    <name evidence="2" type="ordered locus">FraEuI1c_1937</name>
</gene>
<dbReference type="EMBL" id="CP002299">
    <property type="protein sequence ID" value="ADP79987.1"/>
    <property type="molecule type" value="Genomic_DNA"/>
</dbReference>
<dbReference type="KEGG" id="fri:FraEuI1c_1937"/>
<dbReference type="PANTHER" id="PTHR33336">
    <property type="entry name" value="QUINOL MONOOXYGENASE YGIN-RELATED"/>
    <property type="match status" value="1"/>
</dbReference>
<feature type="domain" description="ABM" evidence="1">
    <location>
        <begin position="2"/>
        <end position="87"/>
    </location>
</feature>
<dbReference type="SUPFAM" id="SSF54909">
    <property type="entry name" value="Dimeric alpha+beta barrel"/>
    <property type="match status" value="1"/>
</dbReference>
<organism evidence="2 3">
    <name type="scientific">Pseudofrankia inefficax (strain DSM 45817 / CECT 9037 / DDB 130130 / EuI1c)</name>
    <name type="common">Frankia inefficax</name>
    <dbReference type="NCBI Taxonomy" id="298654"/>
    <lineage>
        <taxon>Bacteria</taxon>
        <taxon>Bacillati</taxon>
        <taxon>Actinomycetota</taxon>
        <taxon>Actinomycetes</taxon>
        <taxon>Frankiales</taxon>
        <taxon>Frankiaceae</taxon>
        <taxon>Pseudofrankia</taxon>
    </lineage>
</organism>
<dbReference type="InterPro" id="IPR011008">
    <property type="entry name" value="Dimeric_a/b-barrel"/>
</dbReference>
<dbReference type="Proteomes" id="UP000002484">
    <property type="component" value="Chromosome"/>
</dbReference>
<dbReference type="Gene3D" id="3.30.70.100">
    <property type="match status" value="1"/>
</dbReference>
<dbReference type="HOGENOM" id="CLU_131496_6_4_11"/>
<evidence type="ECO:0000259" key="1">
    <source>
        <dbReference type="PROSITE" id="PS51725"/>
    </source>
</evidence>
<dbReference type="AlphaFoldDB" id="E3ITU0"/>